<evidence type="ECO:0000313" key="13">
    <source>
        <dbReference type="Proteomes" id="UP000002279"/>
    </source>
</evidence>
<evidence type="ECO:0000259" key="11">
    <source>
        <dbReference type="PROSITE" id="PS50157"/>
    </source>
</evidence>
<dbReference type="FunFam" id="3.30.160.60:FF:001498">
    <property type="entry name" value="Zinc finger protein 404"/>
    <property type="match status" value="1"/>
</dbReference>
<evidence type="ECO:0000256" key="5">
    <source>
        <dbReference type="ARBA" id="ARBA00022833"/>
    </source>
</evidence>
<keyword evidence="4 9" id="KW-0863">Zinc-finger</keyword>
<dbReference type="PANTHER" id="PTHR24394:SF48">
    <property type="entry name" value="ZINC FINGER PROTEIN 771"/>
    <property type="match status" value="1"/>
</dbReference>
<dbReference type="FunFam" id="3.30.160.60:FF:000446">
    <property type="entry name" value="Zinc finger protein"/>
    <property type="match status" value="1"/>
</dbReference>
<keyword evidence="7" id="KW-0804">Transcription</keyword>
<dbReference type="SMART" id="SM00355">
    <property type="entry name" value="ZnF_C2H2"/>
    <property type="match status" value="2"/>
</dbReference>
<dbReference type="Proteomes" id="UP000002279">
    <property type="component" value="Chromosome 10"/>
</dbReference>
<dbReference type="SUPFAM" id="SSF57667">
    <property type="entry name" value="beta-beta-alpha zinc fingers"/>
    <property type="match status" value="1"/>
</dbReference>
<dbReference type="InterPro" id="IPR013087">
    <property type="entry name" value="Znf_C2H2_type"/>
</dbReference>
<dbReference type="PROSITE" id="PS50157">
    <property type="entry name" value="ZINC_FINGER_C2H2_2"/>
    <property type="match status" value="2"/>
</dbReference>
<reference evidence="12 13" key="1">
    <citation type="journal article" date="2008" name="Nature">
        <title>Genome analysis of the platypus reveals unique signatures of evolution.</title>
        <authorList>
            <person name="Warren W.C."/>
            <person name="Hillier L.W."/>
            <person name="Marshall Graves J.A."/>
            <person name="Birney E."/>
            <person name="Ponting C.P."/>
            <person name="Grutzner F."/>
            <person name="Belov K."/>
            <person name="Miller W."/>
            <person name="Clarke L."/>
            <person name="Chinwalla A.T."/>
            <person name="Yang S.P."/>
            <person name="Heger A."/>
            <person name="Locke D.P."/>
            <person name="Miethke P."/>
            <person name="Waters P.D."/>
            <person name="Veyrunes F."/>
            <person name="Fulton L."/>
            <person name="Fulton B."/>
            <person name="Graves T."/>
            <person name="Wallis J."/>
            <person name="Puente X.S."/>
            <person name="Lopez-Otin C."/>
            <person name="Ordonez G.R."/>
            <person name="Eichler E.E."/>
            <person name="Chen L."/>
            <person name="Cheng Z."/>
            <person name="Deakin J.E."/>
            <person name="Alsop A."/>
            <person name="Thompson K."/>
            <person name="Kirby P."/>
            <person name="Papenfuss A.T."/>
            <person name="Wakefield M.J."/>
            <person name="Olender T."/>
            <person name="Lancet D."/>
            <person name="Huttley G.A."/>
            <person name="Smit A.F."/>
            <person name="Pask A."/>
            <person name="Temple-Smith P."/>
            <person name="Batzer M.A."/>
            <person name="Walker J.A."/>
            <person name="Konkel M.K."/>
            <person name="Harris R.S."/>
            <person name="Whittington C.M."/>
            <person name="Wong E.S."/>
            <person name="Gemmell N.J."/>
            <person name="Buschiazzo E."/>
            <person name="Vargas Jentzsch I.M."/>
            <person name="Merkel A."/>
            <person name="Schmitz J."/>
            <person name="Zemann A."/>
            <person name="Churakov G."/>
            <person name="Kriegs J.O."/>
            <person name="Brosius J."/>
            <person name="Murchison E.P."/>
            <person name="Sachidanandam R."/>
            <person name="Smith C."/>
            <person name="Hannon G.J."/>
            <person name="Tsend-Ayush E."/>
            <person name="McMillan D."/>
            <person name="Attenborough R."/>
            <person name="Rens W."/>
            <person name="Ferguson-Smith M."/>
            <person name="Lefevre C.M."/>
            <person name="Sharp J.A."/>
            <person name="Nicholas K.R."/>
            <person name="Ray D.A."/>
            <person name="Kube M."/>
            <person name="Reinhardt R."/>
            <person name="Pringle T.H."/>
            <person name="Taylor J."/>
            <person name="Jones R.C."/>
            <person name="Nixon B."/>
            <person name="Dacheux J.L."/>
            <person name="Niwa H."/>
            <person name="Sekita Y."/>
            <person name="Huang X."/>
            <person name="Stark A."/>
            <person name="Kheradpour P."/>
            <person name="Kellis M."/>
            <person name="Flicek P."/>
            <person name="Chen Y."/>
            <person name="Webber C."/>
            <person name="Hardison R."/>
            <person name="Nelson J."/>
            <person name="Hallsworth-Pepin K."/>
            <person name="Delehaunty K."/>
            <person name="Markovic C."/>
            <person name="Minx P."/>
            <person name="Feng Y."/>
            <person name="Kremitzki C."/>
            <person name="Mitreva M."/>
            <person name="Glasscock J."/>
            <person name="Wylie T."/>
            <person name="Wohldmann P."/>
            <person name="Thiru P."/>
            <person name="Nhan M.N."/>
            <person name="Pohl C.S."/>
            <person name="Smith S.M."/>
            <person name="Hou S."/>
            <person name="Nefedov M."/>
            <person name="de Jong P.J."/>
            <person name="Renfree M.B."/>
            <person name="Mardis E.R."/>
            <person name="Wilson R.K."/>
        </authorList>
    </citation>
    <scope>NUCLEOTIDE SEQUENCE [LARGE SCALE GENOMIC DNA]</scope>
    <source>
        <strain evidence="12 13">Glennie</strain>
    </source>
</reference>
<dbReference type="Ensembl" id="ENSOANT00000068501.1">
    <property type="protein sequence ID" value="ENSOANP00000047041.1"/>
    <property type="gene ID" value="ENSOANG00000050577.1"/>
</dbReference>
<feature type="compositionally biased region" description="Low complexity" evidence="10">
    <location>
        <begin position="130"/>
        <end position="141"/>
    </location>
</feature>
<evidence type="ECO:0000256" key="8">
    <source>
        <dbReference type="ARBA" id="ARBA00023242"/>
    </source>
</evidence>
<evidence type="ECO:0000256" key="7">
    <source>
        <dbReference type="ARBA" id="ARBA00023163"/>
    </source>
</evidence>
<evidence type="ECO:0000313" key="12">
    <source>
        <dbReference type="Ensembl" id="ENSOANP00000047041.1"/>
    </source>
</evidence>
<feature type="region of interest" description="Disordered" evidence="10">
    <location>
        <begin position="56"/>
        <end position="141"/>
    </location>
</feature>
<dbReference type="GO" id="GO:0005634">
    <property type="term" value="C:nucleus"/>
    <property type="evidence" value="ECO:0007669"/>
    <property type="project" value="UniProtKB-SubCell"/>
</dbReference>
<keyword evidence="3" id="KW-0677">Repeat</keyword>
<dbReference type="GO" id="GO:0003677">
    <property type="term" value="F:DNA binding"/>
    <property type="evidence" value="ECO:0007669"/>
    <property type="project" value="UniProtKB-KW"/>
</dbReference>
<evidence type="ECO:0000256" key="6">
    <source>
        <dbReference type="ARBA" id="ARBA00023015"/>
    </source>
</evidence>
<evidence type="ECO:0000256" key="4">
    <source>
        <dbReference type="ARBA" id="ARBA00022771"/>
    </source>
</evidence>
<keyword evidence="8" id="KW-0539">Nucleus</keyword>
<dbReference type="Gene3D" id="3.30.160.60">
    <property type="entry name" value="Classic Zinc Finger"/>
    <property type="match status" value="2"/>
</dbReference>
<evidence type="ECO:0000256" key="10">
    <source>
        <dbReference type="SAM" id="MobiDB-lite"/>
    </source>
</evidence>
<keyword evidence="2" id="KW-0479">Metal-binding</keyword>
<evidence type="ECO:0000256" key="9">
    <source>
        <dbReference type="PROSITE-ProRule" id="PRU00042"/>
    </source>
</evidence>
<keyword evidence="6" id="KW-0805">Transcription regulation</keyword>
<dbReference type="GO" id="GO:0008270">
    <property type="term" value="F:zinc ion binding"/>
    <property type="evidence" value="ECO:0007669"/>
    <property type="project" value="UniProtKB-KW"/>
</dbReference>
<reference evidence="12" key="3">
    <citation type="submission" date="2025-09" db="UniProtKB">
        <authorList>
            <consortium name="Ensembl"/>
        </authorList>
    </citation>
    <scope>IDENTIFICATION</scope>
    <source>
        <strain evidence="12">Glennie</strain>
    </source>
</reference>
<dbReference type="PROSITE" id="PS00028">
    <property type="entry name" value="ZINC_FINGER_C2H2_1"/>
    <property type="match status" value="1"/>
</dbReference>
<dbReference type="Pfam" id="PF00096">
    <property type="entry name" value="zf-C2H2"/>
    <property type="match status" value="1"/>
</dbReference>
<comment type="subcellular location">
    <subcellularLocation>
        <location evidence="1">Nucleus</location>
    </subcellularLocation>
</comment>
<keyword evidence="5" id="KW-0862">Zinc</keyword>
<sequence>PPTPAQFTHGGRGGKPHACPVCPRRFRDAGELAHHQRVHTGERPFQCRVCHMRFGERNTLQRHARRSTGPGSPDGARPRGTLGRGPTPAPSLRRASLGALPSPPQPRSPAQSRARTRRADLDRARRPRSPRGAPGRARTSG</sequence>
<dbReference type="InParanoid" id="A0A6I8P212"/>
<protein>
    <recommendedName>
        <fullName evidence="11">C2H2-type domain-containing protein</fullName>
    </recommendedName>
</protein>
<feature type="domain" description="C2H2-type" evidence="11">
    <location>
        <begin position="17"/>
        <end position="44"/>
    </location>
</feature>
<proteinExistence type="predicted"/>
<dbReference type="GeneTree" id="ENSGT00940000163608"/>
<dbReference type="PANTHER" id="PTHR24394">
    <property type="entry name" value="ZINC FINGER PROTEIN"/>
    <property type="match status" value="1"/>
</dbReference>
<feature type="domain" description="C2H2-type" evidence="11">
    <location>
        <begin position="45"/>
        <end position="72"/>
    </location>
</feature>
<dbReference type="InterPro" id="IPR036236">
    <property type="entry name" value="Znf_C2H2_sf"/>
</dbReference>
<organism evidence="12 13">
    <name type="scientific">Ornithorhynchus anatinus</name>
    <name type="common">Duckbill platypus</name>
    <dbReference type="NCBI Taxonomy" id="9258"/>
    <lineage>
        <taxon>Eukaryota</taxon>
        <taxon>Metazoa</taxon>
        <taxon>Chordata</taxon>
        <taxon>Craniata</taxon>
        <taxon>Vertebrata</taxon>
        <taxon>Euteleostomi</taxon>
        <taxon>Mammalia</taxon>
        <taxon>Monotremata</taxon>
        <taxon>Ornithorhynchidae</taxon>
        <taxon>Ornithorhynchus</taxon>
    </lineage>
</organism>
<dbReference type="OMA" id="MRRHERK"/>
<evidence type="ECO:0000256" key="2">
    <source>
        <dbReference type="ARBA" id="ARBA00022723"/>
    </source>
</evidence>
<evidence type="ECO:0000256" key="1">
    <source>
        <dbReference type="ARBA" id="ARBA00004123"/>
    </source>
</evidence>
<dbReference type="AlphaFoldDB" id="A0A6I8P212"/>
<name>A0A6I8P212_ORNAN</name>
<dbReference type="Bgee" id="ENSOANG00000050577">
    <property type="expression patterns" value="Expressed in heart and 7 other cell types or tissues"/>
</dbReference>
<keyword evidence="13" id="KW-1185">Reference proteome</keyword>
<reference evidence="12" key="2">
    <citation type="submission" date="2025-08" db="UniProtKB">
        <authorList>
            <consortium name="Ensembl"/>
        </authorList>
    </citation>
    <scope>IDENTIFICATION</scope>
    <source>
        <strain evidence="12">Glennie</strain>
    </source>
</reference>
<accession>A0A6I8P212</accession>
<evidence type="ECO:0000256" key="3">
    <source>
        <dbReference type="ARBA" id="ARBA00022737"/>
    </source>
</evidence>